<keyword evidence="1" id="KW-0812">Transmembrane</keyword>
<sequence>MKIIEKQKTSKKDEILRAIVSNIGSIIVSVFALAASIILILSIFNTDTSIKTRNGKTFNHISSLKGSTEKGGIFYLGFGTISNTDYYIFLKEDQKFGGYTKEKVPTAQTIIIEKDTIPNIQMNFQIEERSIKRTMFGNDETIIDSNEYGTLNRIPQHIKYKYIITVPKGTITQNEIFEPLN</sequence>
<protein>
    <submittedName>
        <fullName evidence="2">Uncharacterized protein</fullName>
    </submittedName>
</protein>
<proteinExistence type="predicted"/>
<comment type="caution">
    <text evidence="2">The sequence shown here is derived from an EMBL/GenBank/DDBJ whole genome shotgun (WGS) entry which is preliminary data.</text>
</comment>
<keyword evidence="1" id="KW-1133">Transmembrane helix</keyword>
<evidence type="ECO:0000313" key="2">
    <source>
        <dbReference type="EMBL" id="PWN59154.1"/>
    </source>
</evidence>
<dbReference type="OrthoDB" id="10009682at2"/>
<name>A0A316WCM3_9FLAO</name>
<dbReference type="RefSeq" id="WP_109624069.1">
    <property type="nucleotide sequence ID" value="NZ_PPEI02000014.1"/>
</dbReference>
<dbReference type="AlphaFoldDB" id="A0A316WCM3"/>
<keyword evidence="3" id="KW-1185">Reference proteome</keyword>
<evidence type="ECO:0000313" key="3">
    <source>
        <dbReference type="Proteomes" id="UP000236182"/>
    </source>
</evidence>
<reference evidence="2" key="1">
    <citation type="submission" date="2018-04" db="EMBL/GenBank/DDBJ databases">
        <title>Draft Genome Sequences of Chryseobacterium lactis NCTC11390T isolated from milk, Chryseobacterium oncorhynchi 701B-08T from rainbow trout, and Chryseobacterium viscerum 687B-08T from diseased fish.</title>
        <authorList>
            <person name="Jeong J.-J."/>
            <person name="Lee Y.J."/>
            <person name="Pathiraja D."/>
            <person name="Park B."/>
            <person name="Choi I.-G."/>
            <person name="Kim K.D."/>
        </authorList>
    </citation>
    <scope>NUCLEOTIDE SEQUENCE [LARGE SCALE GENOMIC DNA]</scope>
    <source>
        <strain evidence="2">701B-08</strain>
    </source>
</reference>
<dbReference type="Proteomes" id="UP000236182">
    <property type="component" value="Unassembled WGS sequence"/>
</dbReference>
<evidence type="ECO:0000256" key="1">
    <source>
        <dbReference type="SAM" id="Phobius"/>
    </source>
</evidence>
<gene>
    <name evidence="2" type="ORF">C1638_021905</name>
</gene>
<dbReference type="EMBL" id="PPEI02000014">
    <property type="protein sequence ID" value="PWN59154.1"/>
    <property type="molecule type" value="Genomic_DNA"/>
</dbReference>
<accession>A0A316WCM3</accession>
<feature type="transmembrane region" description="Helical" evidence="1">
    <location>
        <begin position="20"/>
        <end position="44"/>
    </location>
</feature>
<organism evidence="2 3">
    <name type="scientific">Chryseobacterium oncorhynchi</name>
    <dbReference type="NCBI Taxonomy" id="741074"/>
    <lineage>
        <taxon>Bacteria</taxon>
        <taxon>Pseudomonadati</taxon>
        <taxon>Bacteroidota</taxon>
        <taxon>Flavobacteriia</taxon>
        <taxon>Flavobacteriales</taxon>
        <taxon>Weeksellaceae</taxon>
        <taxon>Chryseobacterium group</taxon>
        <taxon>Chryseobacterium</taxon>
    </lineage>
</organism>
<keyword evidence="1" id="KW-0472">Membrane</keyword>